<name>A0A8S2W2X4_9BILA</name>
<feature type="compositionally biased region" description="Low complexity" evidence="1">
    <location>
        <begin position="252"/>
        <end position="265"/>
    </location>
</feature>
<dbReference type="OrthoDB" id="10247428at2759"/>
<evidence type="ECO:0000313" key="2">
    <source>
        <dbReference type="EMBL" id="CAF4412377.1"/>
    </source>
</evidence>
<protein>
    <submittedName>
        <fullName evidence="2">Uncharacterized protein</fullName>
    </submittedName>
</protein>
<feature type="region of interest" description="Disordered" evidence="1">
    <location>
        <begin position="504"/>
        <end position="524"/>
    </location>
</feature>
<feature type="compositionally biased region" description="Polar residues" evidence="1">
    <location>
        <begin position="423"/>
        <end position="443"/>
    </location>
</feature>
<dbReference type="Proteomes" id="UP000681722">
    <property type="component" value="Unassembled WGS sequence"/>
</dbReference>
<feature type="compositionally biased region" description="Polar residues" evidence="1">
    <location>
        <begin position="782"/>
        <end position="795"/>
    </location>
</feature>
<feature type="compositionally biased region" description="Low complexity" evidence="1">
    <location>
        <begin position="746"/>
        <end position="771"/>
    </location>
</feature>
<gene>
    <name evidence="2" type="ORF">SRO942_LOCUS40083</name>
</gene>
<accession>A0A8S2W2X4</accession>
<proteinExistence type="predicted"/>
<evidence type="ECO:0000313" key="3">
    <source>
        <dbReference type="Proteomes" id="UP000681722"/>
    </source>
</evidence>
<sequence length="795" mass="85122">TMTSTKTVTSEPAQPGLTTSCRLQAITQPNPVDTSAASLLMTSTASSSSNVLTTISQPTGDYNPFGTNILTTVVDAFTRKELRTNNNDQEKAAAVVSNVPKMNFANAAKMGVVATTAQALQTKTTTTTTSLTSKLQQQNDQVTINIDAIDPPSPPPPDPKVAPGYRPPSTNTTPSYQHAHSLTVGGNSHISGSISPTVSRAPGSNRGLHSQQVSPSITSIKSTVIDDLSYHPHLQVQQPHALTVNGGAGITSLSSSSSTSSSPSSIKTGSNDPTLLISSNQIPSYPIVPLSHLQHSNNMFASLDDNNHQHKSFGPIGSHRPPEISSVLNENLLKIAANCEQPRQGKLYRTSSANNNPLPPFSNMMNYAQNNISSRGRSSLNPDAPDFHTRPMRPYPNKFQSNELMSANIMSIVKMVEERQKLSQHQQQNGTPMNTFSTQQASQPIGVGPPPTSGHQFVASQPFITASTGTFVQPVITPPPRQHPDIESTAAIHQQLQNFYRIQQQQQAPGTPQSLQPPPQSQWSPSLLQIANTLAANGQLPADTNKAAAFLAAYYYSNYLSRTNQNTNICDAIPQQHIPIINDILSKTDTTNVAYHSQDVNFRPSSIDLKDPTIIDSTTTFKIYGTNSGNQNLYSAPPPPSLTSMNGPSDSNTGVVISSNTNSTNVTPTKNMQQSSSTASSSSSTSSQTASTGGTGDHNSKTVPAAIGSERKRTTNVMDTKRPVASISGSNDWSTKLDIDPNIHQSSTSFNSNKSMPSSSSSTSSNYINNNIEHSSYVPLNGPSTNEYQRDYNQQ</sequence>
<reference evidence="2" key="1">
    <citation type="submission" date="2021-02" db="EMBL/GenBank/DDBJ databases">
        <authorList>
            <person name="Nowell W R."/>
        </authorList>
    </citation>
    <scope>NUCLEOTIDE SEQUENCE</scope>
</reference>
<feature type="region of interest" description="Disordered" evidence="1">
    <location>
        <begin position="629"/>
        <end position="795"/>
    </location>
</feature>
<feature type="compositionally biased region" description="Pro residues" evidence="1">
    <location>
        <begin position="151"/>
        <end position="160"/>
    </location>
</feature>
<feature type="region of interest" description="Disordered" evidence="1">
    <location>
        <begin position="251"/>
        <end position="272"/>
    </location>
</feature>
<feature type="region of interest" description="Disordered" evidence="1">
    <location>
        <begin position="146"/>
        <end position="215"/>
    </location>
</feature>
<organism evidence="2 3">
    <name type="scientific">Didymodactylos carnosus</name>
    <dbReference type="NCBI Taxonomy" id="1234261"/>
    <lineage>
        <taxon>Eukaryota</taxon>
        <taxon>Metazoa</taxon>
        <taxon>Spiralia</taxon>
        <taxon>Gnathifera</taxon>
        <taxon>Rotifera</taxon>
        <taxon>Eurotatoria</taxon>
        <taxon>Bdelloidea</taxon>
        <taxon>Philodinida</taxon>
        <taxon>Philodinidae</taxon>
        <taxon>Didymodactylos</taxon>
    </lineage>
</organism>
<dbReference type="AlphaFoldDB" id="A0A8S2W2X4"/>
<feature type="compositionally biased region" description="Polar residues" evidence="1">
    <location>
        <begin position="168"/>
        <end position="198"/>
    </location>
</feature>
<evidence type="ECO:0000256" key="1">
    <source>
        <dbReference type="SAM" id="MobiDB-lite"/>
    </source>
</evidence>
<comment type="caution">
    <text evidence="2">The sequence shown here is derived from an EMBL/GenBank/DDBJ whole genome shotgun (WGS) entry which is preliminary data.</text>
</comment>
<dbReference type="EMBL" id="CAJOBC010092845">
    <property type="protein sequence ID" value="CAF4412377.1"/>
    <property type="molecule type" value="Genomic_DNA"/>
</dbReference>
<feature type="compositionally biased region" description="Low complexity" evidence="1">
    <location>
        <begin position="651"/>
        <end position="692"/>
    </location>
</feature>
<feature type="region of interest" description="Disordered" evidence="1">
    <location>
        <begin position="420"/>
        <end position="457"/>
    </location>
</feature>
<feature type="non-terminal residue" evidence="2">
    <location>
        <position position="795"/>
    </location>
</feature>